<organism evidence="2 3">
    <name type="scientific">Anaeramoeba flamelloides</name>
    <dbReference type="NCBI Taxonomy" id="1746091"/>
    <lineage>
        <taxon>Eukaryota</taxon>
        <taxon>Metamonada</taxon>
        <taxon>Anaeramoebidae</taxon>
        <taxon>Anaeramoeba</taxon>
    </lineage>
</organism>
<dbReference type="AlphaFoldDB" id="A0AAV7ZTS5"/>
<sequence length="836" mass="99028">MDQFKELVSQKEIKQITNEKETLSIVSDIYSKILISVVHIRVLLILNGFVSSSHFIKSVNSLVSIIEENDLNDQKLGNDLKNLLLESKSLVICYKMNEYLTQQLMKLLNLQDETIESLLMINTSQLNDQKITKMKATQKEIKQTKQKKDQKEIHKGEEKEEKTILEIVNEHKEKTNQNPKSKLRAIFRLLNIFVSQTDRRIVSGEKILLVCIYLLKQKEYLNDSTMIVLILKLVSKVIKFLPLNLLLSSKMSLILKDLILYNKSIYGVVEHAMECLITITVVGEQKKQEKNQPLKTQRGFAYNQNNSNELGSFVSNFISYLQNYLKNLKLSTIKRSKNRNNRLAKTNNLKNPTMLIKVIRSLVVCSIYISNYHKLYITTNQVNTKEKPLMRNPKTLISLLLKYLNQNINDNLSFSAFYEIDKIMKKNKNYFDQLKEKLFSFVLLKNSKIKFLILTKVIDDYLFQNFSQNILQHDYFGYYLDLLLHFLNDHDYKIRFNSLKLINKLLNKDLTIETKIKLLENSFPLLFDPCLPSRAHIGTRIQTRSQSQPKLQIHNKNKNQNKGKINDKDNDKCNDTILKNDIILNQILKNLNDNDIDYNVQNLINGVYQTLFFIEKHQIDFQMDKFNYLLNCLRKNGQIDLFFRKLINLLDFDLLKISQIKLILLIFSQIEYNSKNEILSIIYYLYKIIFDSKNDFNANYQILFSDKKKKKKKRKRKKNKSKLSPLKKEIWFQQLNHFYGIIYVLQFVQYIKKIYNISDHFCKIFNPLDPNSQFKKKLKFKSKLKQKILKKELKLLIFKPKNLSYKKTFHYYDKLIMDICKEQSIINSKKRKKKQH</sequence>
<proteinExistence type="predicted"/>
<evidence type="ECO:0000313" key="3">
    <source>
        <dbReference type="Proteomes" id="UP001146793"/>
    </source>
</evidence>
<name>A0AAV7ZTS5_9EUKA</name>
<evidence type="ECO:0000313" key="2">
    <source>
        <dbReference type="EMBL" id="KAJ3445411.1"/>
    </source>
</evidence>
<reference evidence="2" key="1">
    <citation type="submission" date="2022-08" db="EMBL/GenBank/DDBJ databases">
        <title>Novel sulphate-reducing endosymbionts in the free-living metamonad Anaeramoeba.</title>
        <authorList>
            <person name="Jerlstrom-Hultqvist J."/>
            <person name="Cepicka I."/>
            <person name="Gallot-Lavallee L."/>
            <person name="Salas-Leiva D."/>
            <person name="Curtis B.A."/>
            <person name="Zahonova K."/>
            <person name="Pipaliya S."/>
            <person name="Dacks J."/>
            <person name="Roger A.J."/>
        </authorList>
    </citation>
    <scope>NUCLEOTIDE SEQUENCE</scope>
    <source>
        <strain evidence="2">Busselton2</strain>
    </source>
</reference>
<dbReference type="Proteomes" id="UP001146793">
    <property type="component" value="Unassembled WGS sequence"/>
</dbReference>
<evidence type="ECO:0000256" key="1">
    <source>
        <dbReference type="SAM" id="Coils"/>
    </source>
</evidence>
<protein>
    <submittedName>
        <fullName evidence="2">Myb-like protein x</fullName>
    </submittedName>
</protein>
<gene>
    <name evidence="2" type="ORF">M0812_11285</name>
</gene>
<feature type="coiled-coil region" evidence="1">
    <location>
        <begin position="127"/>
        <end position="161"/>
    </location>
</feature>
<dbReference type="EMBL" id="JANTQA010000023">
    <property type="protein sequence ID" value="KAJ3445411.1"/>
    <property type="molecule type" value="Genomic_DNA"/>
</dbReference>
<accession>A0AAV7ZTS5</accession>
<comment type="caution">
    <text evidence="2">The sequence shown here is derived from an EMBL/GenBank/DDBJ whole genome shotgun (WGS) entry which is preliminary data.</text>
</comment>
<keyword evidence="1" id="KW-0175">Coiled coil</keyword>